<dbReference type="AlphaFoldDB" id="A0A8T2TYM5"/>
<name>A0A8T2TYM5_CERRI</name>
<dbReference type="OrthoDB" id="16820at2759"/>
<reference evidence="6" key="1">
    <citation type="submission" date="2021-08" db="EMBL/GenBank/DDBJ databases">
        <title>WGS assembly of Ceratopteris richardii.</title>
        <authorList>
            <person name="Marchant D.B."/>
            <person name="Chen G."/>
            <person name="Jenkins J."/>
            <person name="Shu S."/>
            <person name="Leebens-Mack J."/>
            <person name="Grimwood J."/>
            <person name="Schmutz J."/>
            <person name="Soltis P."/>
            <person name="Soltis D."/>
            <person name="Chen Z.-H."/>
        </authorList>
    </citation>
    <scope>NUCLEOTIDE SEQUENCE</scope>
    <source>
        <strain evidence="6">Whitten #5841</strain>
        <tissue evidence="6">Leaf</tissue>
    </source>
</reference>
<dbReference type="InterPro" id="IPR032259">
    <property type="entry name" value="HIBYL-CoA-H"/>
</dbReference>
<dbReference type="Gene3D" id="3.90.226.10">
    <property type="entry name" value="2-enoyl-CoA Hydratase, Chain A, domain 1"/>
    <property type="match status" value="1"/>
</dbReference>
<dbReference type="Proteomes" id="UP000825935">
    <property type="component" value="Chromosome 10"/>
</dbReference>
<evidence type="ECO:0000313" key="6">
    <source>
        <dbReference type="EMBL" id="KAH7427390.1"/>
    </source>
</evidence>
<dbReference type="SUPFAM" id="SSF52096">
    <property type="entry name" value="ClpP/crotonase"/>
    <property type="match status" value="1"/>
</dbReference>
<evidence type="ECO:0000256" key="4">
    <source>
        <dbReference type="RuleBase" id="RU369070"/>
    </source>
</evidence>
<evidence type="ECO:0000256" key="2">
    <source>
        <dbReference type="ARBA" id="ARBA00011915"/>
    </source>
</evidence>
<dbReference type="PANTHER" id="PTHR43176:SF3">
    <property type="entry name" value="3-HYDROXYISOBUTYRYL-COA HYDROLASE, MITOCHONDRIAL"/>
    <property type="match status" value="1"/>
</dbReference>
<dbReference type="PROSITE" id="PS00166">
    <property type="entry name" value="ENOYL_COA_HYDRATASE"/>
    <property type="match status" value="1"/>
</dbReference>
<comment type="catalytic activity">
    <reaction evidence="1 4">
        <text>3-hydroxy-2-methylpropanoyl-CoA + H2O = 3-hydroxy-2-methylpropanoate + CoA + H(+)</text>
        <dbReference type="Rhea" id="RHEA:20888"/>
        <dbReference type="ChEBI" id="CHEBI:11805"/>
        <dbReference type="ChEBI" id="CHEBI:15377"/>
        <dbReference type="ChEBI" id="CHEBI:15378"/>
        <dbReference type="ChEBI" id="CHEBI:57287"/>
        <dbReference type="ChEBI" id="CHEBI:57340"/>
        <dbReference type="EC" id="3.1.2.4"/>
    </reaction>
</comment>
<dbReference type="Pfam" id="PF16113">
    <property type="entry name" value="ECH_2"/>
    <property type="match status" value="1"/>
</dbReference>
<dbReference type="EMBL" id="CM035415">
    <property type="protein sequence ID" value="KAH7427390.1"/>
    <property type="molecule type" value="Genomic_DNA"/>
</dbReference>
<accession>A0A8T2TYM5</accession>
<evidence type="ECO:0000259" key="5">
    <source>
        <dbReference type="Pfam" id="PF16113"/>
    </source>
</evidence>
<dbReference type="CDD" id="cd06558">
    <property type="entry name" value="crotonase-like"/>
    <property type="match status" value="1"/>
</dbReference>
<dbReference type="InterPro" id="IPR029045">
    <property type="entry name" value="ClpP/crotonase-like_dom_sf"/>
</dbReference>
<dbReference type="GO" id="GO:0006574">
    <property type="term" value="P:L-valine catabolic process"/>
    <property type="evidence" value="ECO:0007669"/>
    <property type="project" value="UniProtKB-UniRule"/>
</dbReference>
<evidence type="ECO:0000256" key="3">
    <source>
        <dbReference type="ARBA" id="ARBA00022801"/>
    </source>
</evidence>
<dbReference type="EC" id="3.1.2.4" evidence="2 4"/>
<dbReference type="OMA" id="YPENFKE"/>
<gene>
    <name evidence="6" type="ORF">KP509_10G042000</name>
</gene>
<keyword evidence="7" id="KW-1185">Reference proteome</keyword>
<feature type="domain" description="Enoyl-CoA hydratase/isomerase" evidence="5">
    <location>
        <begin position="56"/>
        <end position="389"/>
    </location>
</feature>
<protein>
    <recommendedName>
        <fullName evidence="2 4">3-hydroxyisobutyryl-CoA hydrolase</fullName>
        <shortName evidence="4">HIB-CoA hydrolase</shortName>
        <shortName evidence="4">HIBYL-CoA-H</shortName>
        <ecNumber evidence="2 4">3.1.2.4</ecNumber>
    </recommendedName>
    <alternativeName>
        <fullName evidence="4">3-hydroxyisobutyryl-coenzyme A hydrolase</fullName>
    </alternativeName>
</protein>
<comment type="caution">
    <text evidence="6">The sequence shown here is derived from an EMBL/GenBank/DDBJ whole genome shotgun (WGS) entry which is preliminary data.</text>
</comment>
<comment type="function">
    <text evidence="4">Hydrolyzes 3-hydroxyisobutyryl-CoA (HIBYL-CoA), a saline catabolite. Has high activity toward isobutyryl-CoA. Could be an isobutyryl-CoA dehydrogenase that functions in valine catabolism.</text>
</comment>
<evidence type="ECO:0000313" key="7">
    <source>
        <dbReference type="Proteomes" id="UP000825935"/>
    </source>
</evidence>
<comment type="similarity">
    <text evidence="4">Belongs to the enoyl-CoA hydratase/isomerase family.</text>
</comment>
<organism evidence="6 7">
    <name type="scientific">Ceratopteris richardii</name>
    <name type="common">Triangle waterfern</name>
    <dbReference type="NCBI Taxonomy" id="49495"/>
    <lineage>
        <taxon>Eukaryota</taxon>
        <taxon>Viridiplantae</taxon>
        <taxon>Streptophyta</taxon>
        <taxon>Embryophyta</taxon>
        <taxon>Tracheophyta</taxon>
        <taxon>Polypodiopsida</taxon>
        <taxon>Polypodiidae</taxon>
        <taxon>Polypodiales</taxon>
        <taxon>Pteridineae</taxon>
        <taxon>Pteridaceae</taxon>
        <taxon>Parkerioideae</taxon>
        <taxon>Ceratopteris</taxon>
    </lineage>
</organism>
<dbReference type="PANTHER" id="PTHR43176">
    <property type="entry name" value="3-HYDROXYISOBUTYRYL-COA HYDROLASE-RELATED"/>
    <property type="match status" value="1"/>
</dbReference>
<dbReference type="InterPro" id="IPR018376">
    <property type="entry name" value="Enoyl-CoA_hyd/isom_CS"/>
</dbReference>
<keyword evidence="3 4" id="KW-0378">Hydrolase</keyword>
<sequence>MMALKMRRTRLSEIYRRLCGSPPSSDFRHRTLSNTRNFSVVPTQKQVSISRGLGSRVATINYPKHLNALTKSSAMRLRKFYERWEHEQGVNMVILQGAGGVFSVGADVKELYKSGMEGNFEACKEFFKDLYNLVYVLGTYRKIQISMIDGLAVGAAYTLSSFSHFQLVTERAAFSSPETRIGFHPDAGTSFVLSCLKGSFGEYLALTGEKLDMTDMIMTRLAQNPVQAERIPEILHQLRSLDTNDEEVVRNIVEIFHDGIEVDPDSFLHREEAINRCFSLDKVEDIIYALEAEAAGTDYAWYRDVLDNMRAASPLSQKLALKSIRMARQESLAETLKREYRMSCRAIAGNISKDFYEGVRAHLIEKDHDPKWSPSYLEMVSDEMVDAYFEPFENEAEELDLPTSEREGIYGAEDIKDDISDQAAHLEGKKEVQGVRESDEDILNWAVGVSHNLRT</sequence>
<comment type="pathway">
    <text evidence="4">Amino-acid degradation; L-valine degradation.</text>
</comment>
<dbReference type="GO" id="GO:0003860">
    <property type="term" value="F:3-hydroxyisobutyryl-CoA hydrolase activity"/>
    <property type="evidence" value="ECO:0007669"/>
    <property type="project" value="UniProtKB-UniRule"/>
</dbReference>
<proteinExistence type="inferred from homology"/>
<evidence type="ECO:0000256" key="1">
    <source>
        <dbReference type="ARBA" id="ARBA00001709"/>
    </source>
</evidence>
<dbReference type="InterPro" id="IPR045004">
    <property type="entry name" value="ECH_dom"/>
</dbReference>